<reference evidence="1 2" key="1">
    <citation type="submission" date="2016-07" db="EMBL/GenBank/DDBJ databases">
        <title>Pervasive Adenine N6-methylation of Active Genes in Fungi.</title>
        <authorList>
            <consortium name="DOE Joint Genome Institute"/>
            <person name="Mondo S.J."/>
            <person name="Dannebaum R.O."/>
            <person name="Kuo R.C."/>
            <person name="Labutti K."/>
            <person name="Haridas S."/>
            <person name="Kuo A."/>
            <person name="Salamov A."/>
            <person name="Ahrendt S.R."/>
            <person name="Lipzen A."/>
            <person name="Sullivan W."/>
            <person name="Andreopoulos W.B."/>
            <person name="Clum A."/>
            <person name="Lindquist E."/>
            <person name="Daum C."/>
            <person name="Ramamoorthy G.K."/>
            <person name="Gryganskyi A."/>
            <person name="Culley D."/>
            <person name="Magnuson J.K."/>
            <person name="James T.Y."/>
            <person name="O'Malley M.A."/>
            <person name="Stajich J.E."/>
            <person name="Spatafora J.W."/>
            <person name="Visel A."/>
            <person name="Grigoriev I.V."/>
        </authorList>
    </citation>
    <scope>NUCLEOTIDE SEQUENCE [LARGE SCALE GENOMIC DNA]</scope>
    <source>
        <strain evidence="1 2">12-1054</strain>
    </source>
</reference>
<proteinExistence type="predicted"/>
<dbReference type="EMBL" id="MCFI01000009">
    <property type="protein sequence ID" value="ORY82681.1"/>
    <property type="molecule type" value="Genomic_DNA"/>
</dbReference>
<evidence type="ECO:0000313" key="2">
    <source>
        <dbReference type="Proteomes" id="UP000193685"/>
    </source>
</evidence>
<evidence type="ECO:0000313" key="1">
    <source>
        <dbReference type="EMBL" id="ORY82681.1"/>
    </source>
</evidence>
<dbReference type="PROSITE" id="PS00018">
    <property type="entry name" value="EF_HAND_1"/>
    <property type="match status" value="1"/>
</dbReference>
<keyword evidence="2" id="KW-1185">Reference proteome</keyword>
<gene>
    <name evidence="1" type="ORF">BCR37DRAFT_379704</name>
</gene>
<evidence type="ECO:0008006" key="3">
    <source>
        <dbReference type="Google" id="ProtNLM"/>
    </source>
</evidence>
<comment type="caution">
    <text evidence="1">The sequence shown here is derived from an EMBL/GenBank/DDBJ whole genome shotgun (WGS) entry which is preliminary data.</text>
</comment>
<dbReference type="InterPro" id="IPR018247">
    <property type="entry name" value="EF_Hand_1_Ca_BS"/>
</dbReference>
<dbReference type="GeneID" id="63785916"/>
<dbReference type="RefSeq" id="XP_040725552.1">
    <property type="nucleotide sequence ID" value="XM_040869317.1"/>
</dbReference>
<organism evidence="1 2">
    <name type="scientific">Protomyces lactucae-debilis</name>
    <dbReference type="NCBI Taxonomy" id="2754530"/>
    <lineage>
        <taxon>Eukaryota</taxon>
        <taxon>Fungi</taxon>
        <taxon>Dikarya</taxon>
        <taxon>Ascomycota</taxon>
        <taxon>Taphrinomycotina</taxon>
        <taxon>Taphrinomycetes</taxon>
        <taxon>Taphrinales</taxon>
        <taxon>Protomycetaceae</taxon>
        <taxon>Protomyces</taxon>
    </lineage>
</organism>
<dbReference type="Proteomes" id="UP000193685">
    <property type="component" value="Unassembled WGS sequence"/>
</dbReference>
<dbReference type="AlphaFoldDB" id="A0A1Y2FFI6"/>
<accession>A0A1Y2FFI6</accession>
<protein>
    <recommendedName>
        <fullName evidence="3">EF-hand domain-containing protein</fullName>
    </recommendedName>
</protein>
<sequence>MVSMLGEEQSLIQQLTRLATDADGNGSLDRTEFDTLTRRLLTVATQCQQVRRQLQLDPAVATISRAALPRLQDMQTEQSNFKSLAMTLQNPNASIKDLRRTLVDLDLAVSRSTRRTGALLA</sequence>
<name>A0A1Y2FFI6_PROLT</name>